<dbReference type="Proteomes" id="UP000006620">
    <property type="component" value="Chromosome"/>
</dbReference>
<reference evidence="3 4" key="2">
    <citation type="journal article" date="2013" name="Genome Announc.">
        <title>Genome Sequence of Growth-Improving Paenibacillus mucilaginosus Strain KNP414.</title>
        <authorList>
            <person name="Lu J.J."/>
            <person name="Wang J.F."/>
            <person name="Hu X.F."/>
        </authorList>
    </citation>
    <scope>NUCLEOTIDE SEQUENCE [LARGE SCALE GENOMIC DNA]</scope>
    <source>
        <strain evidence="3 4">KNP414</strain>
    </source>
</reference>
<feature type="region of interest" description="Disordered" evidence="1">
    <location>
        <begin position="44"/>
        <end position="68"/>
    </location>
</feature>
<organism evidence="3 4">
    <name type="scientific">Paenibacillus mucilaginosus (strain KNP414)</name>
    <dbReference type="NCBI Taxonomy" id="1036673"/>
    <lineage>
        <taxon>Bacteria</taxon>
        <taxon>Bacillati</taxon>
        <taxon>Bacillota</taxon>
        <taxon>Bacilli</taxon>
        <taxon>Bacillales</taxon>
        <taxon>Paenibacillaceae</taxon>
        <taxon>Paenibacillus</taxon>
    </lineage>
</organism>
<sequence>MNSSYAKKALATSLALALLLGGGAVIGKTQLALAADPADAAVAAQPSAGSEAGKDSAGPARGGKHEGRGMPLYEEAAAVLGMDKTALKAALKDKTLVQLAAEKGISEADLIAKLQAERNKQIDAAVAAGRLTSEKAEKIKQHMGEHLSLMVNRKFTGDEARGKHHGGKHAMLPAPDKLAGILGITEEELKAQLSAGKSLTEIAAAKGMSKEQLVAKIKEEITPWIEKMVDRKPPAADAQPKKAQ</sequence>
<keyword evidence="2" id="KW-0732">Signal</keyword>
<proteinExistence type="predicted"/>
<dbReference type="KEGG" id="pms:KNP414_03945"/>
<gene>
    <name evidence="3" type="ordered locus">KNP414_03945</name>
</gene>
<evidence type="ECO:0000313" key="4">
    <source>
        <dbReference type="Proteomes" id="UP000006620"/>
    </source>
</evidence>
<evidence type="ECO:0000256" key="1">
    <source>
        <dbReference type="SAM" id="MobiDB-lite"/>
    </source>
</evidence>
<reference evidence="4" key="1">
    <citation type="submission" date="2011-06" db="EMBL/GenBank/DDBJ databases">
        <title>Complete genome sequence of Paenibacillus mucilaginosus KNP414.</title>
        <authorList>
            <person name="Wang J."/>
            <person name="Hu S."/>
            <person name="Hu X."/>
            <person name="Zhang B."/>
            <person name="Dong D."/>
            <person name="Zhang S."/>
            <person name="Zhao K."/>
            <person name="Wu D."/>
        </authorList>
    </citation>
    <scope>NUCLEOTIDE SEQUENCE [LARGE SCALE GENOMIC DNA]</scope>
    <source>
        <strain evidence="4">KNP414</strain>
    </source>
</reference>
<name>F8F935_PAEMK</name>
<evidence type="ECO:0008006" key="5">
    <source>
        <dbReference type="Google" id="ProtNLM"/>
    </source>
</evidence>
<feature type="chain" id="PRO_5003376700" description="LysM domain-containing protein" evidence="2">
    <location>
        <begin position="35"/>
        <end position="244"/>
    </location>
</feature>
<dbReference type="AlphaFoldDB" id="F8F935"/>
<protein>
    <recommendedName>
        <fullName evidence="5">LysM domain-containing protein</fullName>
    </recommendedName>
</protein>
<dbReference type="RefSeq" id="WP_013917639.1">
    <property type="nucleotide sequence ID" value="NC_015690.1"/>
</dbReference>
<accession>F8F935</accession>
<dbReference type="PATRIC" id="fig|1036673.3.peg.3624"/>
<feature type="signal peptide" evidence="2">
    <location>
        <begin position="1"/>
        <end position="34"/>
    </location>
</feature>
<dbReference type="EMBL" id="CP002869">
    <property type="protein sequence ID" value="AEI42483.1"/>
    <property type="molecule type" value="Genomic_DNA"/>
</dbReference>
<evidence type="ECO:0000256" key="2">
    <source>
        <dbReference type="SAM" id="SignalP"/>
    </source>
</evidence>
<dbReference type="HOGENOM" id="CLU_1150951_0_0_9"/>
<evidence type="ECO:0000313" key="3">
    <source>
        <dbReference type="EMBL" id="AEI42483.1"/>
    </source>
</evidence>